<dbReference type="Proteomes" id="UP000295399">
    <property type="component" value="Unassembled WGS sequence"/>
</dbReference>
<keyword evidence="3" id="KW-0732">Signal</keyword>
<dbReference type="GO" id="GO:0006071">
    <property type="term" value="P:glycerol metabolic process"/>
    <property type="evidence" value="ECO:0007669"/>
    <property type="project" value="UniProtKB-KW"/>
</dbReference>
<feature type="domain" description="GP-PDE" evidence="7">
    <location>
        <begin position="42"/>
        <end position="333"/>
    </location>
</feature>
<dbReference type="GO" id="GO:0008889">
    <property type="term" value="F:glycerophosphodiester phosphodiesterase activity"/>
    <property type="evidence" value="ECO:0007669"/>
    <property type="project" value="UniProtKB-EC"/>
</dbReference>
<gene>
    <name evidence="8" type="ORF">EV659_1066</name>
</gene>
<dbReference type="FunCoup" id="A0A4R2PH34">
    <property type="interactions" value="41"/>
</dbReference>
<reference evidence="8 9" key="1">
    <citation type="submission" date="2019-03" db="EMBL/GenBank/DDBJ databases">
        <title>Genomic Encyclopedia of Type Strains, Phase IV (KMG-IV): sequencing the most valuable type-strain genomes for metagenomic binning, comparative biology and taxonomic classification.</title>
        <authorList>
            <person name="Goeker M."/>
        </authorList>
    </citation>
    <scope>NUCLEOTIDE SEQUENCE [LARGE SCALE GENOMIC DNA]</scope>
    <source>
        <strain evidence="8 9">DSM 2132</strain>
    </source>
</reference>
<dbReference type="PANTHER" id="PTHR43620">
    <property type="entry name" value="GLYCEROPHOSPHORYL DIESTER PHOSPHODIESTERASE"/>
    <property type="match status" value="1"/>
</dbReference>
<name>A0A4R2PH34_RHOSA</name>
<comment type="caution">
    <text evidence="8">The sequence shown here is derived from an EMBL/GenBank/DDBJ whole genome shotgun (WGS) entry which is preliminary data.</text>
</comment>
<dbReference type="Pfam" id="PF03009">
    <property type="entry name" value="GDPD"/>
    <property type="match status" value="1"/>
</dbReference>
<evidence type="ECO:0000256" key="6">
    <source>
        <dbReference type="ARBA" id="ARBA00047512"/>
    </source>
</evidence>
<evidence type="ECO:0000313" key="8">
    <source>
        <dbReference type="EMBL" id="TCP33848.1"/>
    </source>
</evidence>
<dbReference type="InterPro" id="IPR030395">
    <property type="entry name" value="GP_PDE_dom"/>
</dbReference>
<dbReference type="Gene3D" id="3.20.20.190">
    <property type="entry name" value="Phosphatidylinositol (PI) phosphodiesterase"/>
    <property type="match status" value="1"/>
</dbReference>
<keyword evidence="9" id="KW-1185">Reference proteome</keyword>
<accession>A0A4R2PH34</accession>
<dbReference type="GO" id="GO:0042597">
    <property type="term" value="C:periplasmic space"/>
    <property type="evidence" value="ECO:0007669"/>
    <property type="project" value="TreeGrafter"/>
</dbReference>
<keyword evidence="4" id="KW-0319">Glycerol metabolism</keyword>
<keyword evidence="5" id="KW-0378">Hydrolase</keyword>
<comment type="similarity">
    <text evidence="1">Belongs to the glycerophosphoryl diester phosphodiesterase family.</text>
</comment>
<evidence type="ECO:0000256" key="5">
    <source>
        <dbReference type="ARBA" id="ARBA00022801"/>
    </source>
</evidence>
<sequence length="352" mass="37734">MGKLGYWLGGLGLWAAGMMVMAQDYEGSGGSWPYPTLTGAAPLVIAHRGASGYLPEHTLEAYALAIELGADFIEPDLVMTRDGHLVVRHDSYLSTTTDVADRPEFADRRTTRGDRTDWFVDDFSLAEIKTLRARQAFPGRARDHDDRYEIPSFAEVLRLAAGESARRGRPVGVYPETKHPGHFAARGLDMAQPLLDALATLEALPGRVPVFIQSFEPEILDRLKAASDWPLIVLVYPVTGADGTVRPSVSLERAAAVADGVGPAEALLVDATGADTGFVARAHAAGLAVHPWTHRLDQVPPWAADGRVALRRLYALGIDGIFSDFTDAAVTLRALDAGAWAPPAAAARAAQP</sequence>
<dbReference type="AlphaFoldDB" id="A0A4R2PH34"/>
<evidence type="ECO:0000256" key="3">
    <source>
        <dbReference type="ARBA" id="ARBA00022729"/>
    </source>
</evidence>
<protein>
    <recommendedName>
        <fullName evidence="2">glycerophosphodiester phosphodiesterase</fullName>
        <ecNumber evidence="2">3.1.4.46</ecNumber>
    </recommendedName>
</protein>
<dbReference type="InParanoid" id="A0A4R2PH34"/>
<dbReference type="InterPro" id="IPR017946">
    <property type="entry name" value="PLC-like_Pdiesterase_TIM-brl"/>
</dbReference>
<dbReference type="PROSITE" id="PS51704">
    <property type="entry name" value="GP_PDE"/>
    <property type="match status" value="1"/>
</dbReference>
<dbReference type="PANTHER" id="PTHR43620:SF7">
    <property type="entry name" value="GLYCEROPHOSPHODIESTER PHOSPHODIESTERASE GDPD5-RELATED"/>
    <property type="match status" value="1"/>
</dbReference>
<dbReference type="SUPFAM" id="SSF51695">
    <property type="entry name" value="PLC-like phosphodiesterases"/>
    <property type="match status" value="1"/>
</dbReference>
<proteinExistence type="inferred from homology"/>
<evidence type="ECO:0000256" key="2">
    <source>
        <dbReference type="ARBA" id="ARBA00012247"/>
    </source>
</evidence>
<dbReference type="RefSeq" id="WP_165878804.1">
    <property type="nucleotide sequence ID" value="NZ_JACIGF010000006.1"/>
</dbReference>
<evidence type="ECO:0000256" key="4">
    <source>
        <dbReference type="ARBA" id="ARBA00022798"/>
    </source>
</evidence>
<evidence type="ECO:0000313" key="9">
    <source>
        <dbReference type="Proteomes" id="UP000295399"/>
    </source>
</evidence>
<comment type="catalytic activity">
    <reaction evidence="6">
        <text>a sn-glycero-3-phosphodiester + H2O = an alcohol + sn-glycerol 3-phosphate + H(+)</text>
        <dbReference type="Rhea" id="RHEA:12969"/>
        <dbReference type="ChEBI" id="CHEBI:15377"/>
        <dbReference type="ChEBI" id="CHEBI:15378"/>
        <dbReference type="ChEBI" id="CHEBI:30879"/>
        <dbReference type="ChEBI" id="CHEBI:57597"/>
        <dbReference type="ChEBI" id="CHEBI:83408"/>
        <dbReference type="EC" id="3.1.4.46"/>
    </reaction>
</comment>
<organism evidence="8 9">
    <name type="scientific">Rhodothalassium salexigens DSM 2132</name>
    <dbReference type="NCBI Taxonomy" id="1188247"/>
    <lineage>
        <taxon>Bacteria</taxon>
        <taxon>Pseudomonadati</taxon>
        <taxon>Pseudomonadota</taxon>
        <taxon>Alphaproteobacteria</taxon>
        <taxon>Rhodothalassiales</taxon>
        <taxon>Rhodothalassiaceae</taxon>
        <taxon>Rhodothalassium</taxon>
    </lineage>
</organism>
<evidence type="ECO:0000259" key="7">
    <source>
        <dbReference type="PROSITE" id="PS51704"/>
    </source>
</evidence>
<dbReference type="EC" id="3.1.4.46" evidence="2"/>
<evidence type="ECO:0000256" key="1">
    <source>
        <dbReference type="ARBA" id="ARBA00007277"/>
    </source>
</evidence>
<dbReference type="EMBL" id="SLXO01000006">
    <property type="protein sequence ID" value="TCP33848.1"/>
    <property type="molecule type" value="Genomic_DNA"/>
</dbReference>
<dbReference type="GO" id="GO:0006629">
    <property type="term" value="P:lipid metabolic process"/>
    <property type="evidence" value="ECO:0007669"/>
    <property type="project" value="InterPro"/>
</dbReference>